<accession>A0ABP8IV36</accession>
<name>A0ABP8IV36_9BACT</name>
<evidence type="ECO:0000313" key="2">
    <source>
        <dbReference type="Proteomes" id="UP001500454"/>
    </source>
</evidence>
<evidence type="ECO:0000313" key="1">
    <source>
        <dbReference type="EMBL" id="GAA4374523.1"/>
    </source>
</evidence>
<keyword evidence="2" id="KW-1185">Reference proteome</keyword>
<sequence>MKTPAEYLNVPVLYLTYPTGEEAEQVPVVTYDDALHAVESALADAEKYKYLLMRALRRSMPEGVSEAEIRPFYSGMAA</sequence>
<protein>
    <submittedName>
        <fullName evidence="1">Uncharacterized protein</fullName>
    </submittedName>
</protein>
<dbReference type="Proteomes" id="UP001500454">
    <property type="component" value="Unassembled WGS sequence"/>
</dbReference>
<dbReference type="EMBL" id="BAABHA010000002">
    <property type="protein sequence ID" value="GAA4374523.1"/>
    <property type="molecule type" value="Genomic_DNA"/>
</dbReference>
<reference evidence="2" key="1">
    <citation type="journal article" date="2019" name="Int. J. Syst. Evol. Microbiol.">
        <title>The Global Catalogue of Microorganisms (GCM) 10K type strain sequencing project: providing services to taxonomists for standard genome sequencing and annotation.</title>
        <authorList>
            <consortium name="The Broad Institute Genomics Platform"/>
            <consortium name="The Broad Institute Genome Sequencing Center for Infectious Disease"/>
            <person name="Wu L."/>
            <person name="Ma J."/>
        </authorList>
    </citation>
    <scope>NUCLEOTIDE SEQUENCE [LARGE SCALE GENOMIC DNA]</scope>
    <source>
        <strain evidence="2">JCM 17924</strain>
    </source>
</reference>
<gene>
    <name evidence="1" type="ORF">GCM10023186_06000</name>
</gene>
<dbReference type="RefSeq" id="WP_345221267.1">
    <property type="nucleotide sequence ID" value="NZ_BAABHA010000002.1"/>
</dbReference>
<organism evidence="1 2">
    <name type="scientific">Hymenobacter koreensis</name>
    <dbReference type="NCBI Taxonomy" id="1084523"/>
    <lineage>
        <taxon>Bacteria</taxon>
        <taxon>Pseudomonadati</taxon>
        <taxon>Bacteroidota</taxon>
        <taxon>Cytophagia</taxon>
        <taxon>Cytophagales</taxon>
        <taxon>Hymenobacteraceae</taxon>
        <taxon>Hymenobacter</taxon>
    </lineage>
</organism>
<comment type="caution">
    <text evidence="1">The sequence shown here is derived from an EMBL/GenBank/DDBJ whole genome shotgun (WGS) entry which is preliminary data.</text>
</comment>
<proteinExistence type="predicted"/>